<dbReference type="RefSeq" id="WP_039217252.1">
    <property type="nucleotide sequence ID" value="NZ_JWLW01000006.1"/>
</dbReference>
<gene>
    <name evidence="2" type="ORF">RJ41_03995</name>
</gene>
<dbReference type="InterPro" id="IPR029058">
    <property type="entry name" value="AB_hydrolase_fold"/>
</dbReference>
<proteinExistence type="predicted"/>
<dbReference type="GO" id="GO:0046464">
    <property type="term" value="P:acylglycerol catabolic process"/>
    <property type="evidence" value="ECO:0007669"/>
    <property type="project" value="TreeGrafter"/>
</dbReference>
<dbReference type="SUPFAM" id="SSF53474">
    <property type="entry name" value="alpha/beta-Hydrolases"/>
    <property type="match status" value="1"/>
</dbReference>
<dbReference type="OrthoDB" id="2086224at2"/>
<sequence length="234" mass="25658">MSVQNPVLFFPGTLCDERVFLPLWRELNIAQRRYVPLQWAASLEEMLALSEDRILDNEKVHLVGYSMGGFIAALVAQRNPANIASITLIGYNPEGLSKEEIAKRKQLTTMLKQGNFKPDNDAYLSRFIHPSRLADENVAGVVKSMAQDLGKTTLLNHTLATTPRESTVKALAKVNAPVTFITAQHDAIAPAEAIQQLKSMLPKASFHTVSDAGHMLVLEKTDAVASIIAKQIGV</sequence>
<reference evidence="2 3" key="1">
    <citation type="submission" date="2014-12" db="EMBL/GenBank/DDBJ databases">
        <title>Genome sequencing of Alteromonas marina AD001.</title>
        <authorList>
            <person name="Adrian T.G.S."/>
            <person name="Chan K.G."/>
        </authorList>
    </citation>
    <scope>NUCLEOTIDE SEQUENCE [LARGE SCALE GENOMIC DNA]</scope>
    <source>
        <strain evidence="2 3">AD001</strain>
    </source>
</reference>
<dbReference type="InterPro" id="IPR000073">
    <property type="entry name" value="AB_hydrolase_1"/>
</dbReference>
<evidence type="ECO:0000259" key="1">
    <source>
        <dbReference type="Pfam" id="PF00561"/>
    </source>
</evidence>
<keyword evidence="3" id="KW-1185">Reference proteome</keyword>
<dbReference type="Gene3D" id="3.40.50.1820">
    <property type="entry name" value="alpha/beta hydrolase"/>
    <property type="match status" value="1"/>
</dbReference>
<dbReference type="AlphaFoldDB" id="A0A0B3YME1"/>
<comment type="caution">
    <text evidence="2">The sequence shown here is derived from an EMBL/GenBank/DDBJ whole genome shotgun (WGS) entry which is preliminary data.</text>
</comment>
<dbReference type="Proteomes" id="UP000031197">
    <property type="component" value="Unassembled WGS sequence"/>
</dbReference>
<protein>
    <submittedName>
        <fullName evidence="2">Hydrolase</fullName>
    </submittedName>
</protein>
<name>A0A0B3YME1_9ALTE</name>
<dbReference type="GO" id="GO:0016020">
    <property type="term" value="C:membrane"/>
    <property type="evidence" value="ECO:0007669"/>
    <property type="project" value="TreeGrafter"/>
</dbReference>
<dbReference type="InterPro" id="IPR050266">
    <property type="entry name" value="AB_hydrolase_sf"/>
</dbReference>
<dbReference type="GO" id="GO:0047372">
    <property type="term" value="F:monoacylglycerol lipase activity"/>
    <property type="evidence" value="ECO:0007669"/>
    <property type="project" value="TreeGrafter"/>
</dbReference>
<evidence type="ECO:0000313" key="2">
    <source>
        <dbReference type="EMBL" id="KHT55776.1"/>
    </source>
</evidence>
<dbReference type="PANTHER" id="PTHR43798:SF33">
    <property type="entry name" value="HYDROLASE, PUTATIVE (AFU_ORTHOLOGUE AFUA_2G14860)-RELATED"/>
    <property type="match status" value="1"/>
</dbReference>
<keyword evidence="2" id="KW-0378">Hydrolase</keyword>
<evidence type="ECO:0000313" key="3">
    <source>
        <dbReference type="Proteomes" id="UP000031197"/>
    </source>
</evidence>
<accession>A0A0B3YME1</accession>
<feature type="domain" description="AB hydrolase-1" evidence="1">
    <location>
        <begin position="53"/>
        <end position="220"/>
    </location>
</feature>
<organism evidence="2 3">
    <name type="scientific">Alteromonas marina</name>
    <dbReference type="NCBI Taxonomy" id="203795"/>
    <lineage>
        <taxon>Bacteria</taxon>
        <taxon>Pseudomonadati</taxon>
        <taxon>Pseudomonadota</taxon>
        <taxon>Gammaproteobacteria</taxon>
        <taxon>Alteromonadales</taxon>
        <taxon>Alteromonadaceae</taxon>
        <taxon>Alteromonas/Salinimonas group</taxon>
        <taxon>Alteromonas</taxon>
    </lineage>
</organism>
<dbReference type="Pfam" id="PF00561">
    <property type="entry name" value="Abhydrolase_1"/>
    <property type="match status" value="1"/>
</dbReference>
<dbReference type="EMBL" id="JWLW01000006">
    <property type="protein sequence ID" value="KHT55776.1"/>
    <property type="molecule type" value="Genomic_DNA"/>
</dbReference>
<dbReference type="PANTHER" id="PTHR43798">
    <property type="entry name" value="MONOACYLGLYCEROL LIPASE"/>
    <property type="match status" value="1"/>
</dbReference>